<dbReference type="PROSITE" id="PS01159">
    <property type="entry name" value="WW_DOMAIN_1"/>
    <property type="match status" value="1"/>
</dbReference>
<evidence type="ECO:0000313" key="3">
    <source>
        <dbReference type="EMBL" id="CAE4608714.1"/>
    </source>
</evidence>
<dbReference type="AlphaFoldDB" id="A0A7S4RCU8"/>
<feature type="domain" description="WW" evidence="2">
    <location>
        <begin position="14"/>
        <end position="46"/>
    </location>
</feature>
<dbReference type="EMBL" id="HBNR01046973">
    <property type="protein sequence ID" value="CAE4608714.1"/>
    <property type="molecule type" value="Transcribed_RNA"/>
</dbReference>
<dbReference type="InterPro" id="IPR001202">
    <property type="entry name" value="WW_dom"/>
</dbReference>
<dbReference type="SMART" id="SM00456">
    <property type="entry name" value="WW"/>
    <property type="match status" value="1"/>
</dbReference>
<evidence type="ECO:0000259" key="2">
    <source>
        <dbReference type="PROSITE" id="PS50020"/>
    </source>
</evidence>
<dbReference type="SUPFAM" id="SSF51045">
    <property type="entry name" value="WW domain"/>
    <property type="match status" value="1"/>
</dbReference>
<reference evidence="3" key="1">
    <citation type="submission" date="2021-01" db="EMBL/GenBank/DDBJ databases">
        <authorList>
            <person name="Corre E."/>
            <person name="Pelletier E."/>
            <person name="Niang G."/>
            <person name="Scheremetjew M."/>
            <person name="Finn R."/>
            <person name="Kale V."/>
            <person name="Holt S."/>
            <person name="Cochrane G."/>
            <person name="Meng A."/>
            <person name="Brown T."/>
            <person name="Cohen L."/>
        </authorList>
    </citation>
    <scope>NUCLEOTIDE SEQUENCE</scope>
    <source>
        <strain evidence="3">CCMP3105</strain>
    </source>
</reference>
<gene>
    <name evidence="3" type="ORF">AMON00008_LOCUS32705</name>
</gene>
<name>A0A7S4RCU8_9DINO</name>
<proteinExistence type="predicted"/>
<protein>
    <recommendedName>
        <fullName evidence="2">WW domain-containing protein</fullName>
    </recommendedName>
</protein>
<dbReference type="PROSITE" id="PS50020">
    <property type="entry name" value="WW_DOMAIN_2"/>
    <property type="match status" value="1"/>
</dbReference>
<dbReference type="InterPro" id="IPR036020">
    <property type="entry name" value="WW_dom_sf"/>
</dbReference>
<dbReference type="CDD" id="cd00201">
    <property type="entry name" value="WW"/>
    <property type="match status" value="1"/>
</dbReference>
<feature type="region of interest" description="Disordered" evidence="1">
    <location>
        <begin position="1"/>
        <end position="22"/>
    </location>
</feature>
<feature type="region of interest" description="Disordered" evidence="1">
    <location>
        <begin position="153"/>
        <end position="180"/>
    </location>
</feature>
<dbReference type="Gene3D" id="2.20.70.10">
    <property type="match status" value="1"/>
</dbReference>
<accession>A0A7S4RCU8</accession>
<sequence length="180" mass="19421">MNRRPSQSRTRDGVPLPEGWTEHRGSRGTYYAHAGTRVTQWHLPTGPPTQQQIDDLRHETDGDQISQLRPGAAIELRGLQFAPQLNGRLAVCERWDHASGRVHVRLDSGELKAVRPENLVARAAVAERSKAQAPPAAAAASSVRLQGCRRAEAAHGPGAGDGQRCGDLGQPRLARRAGLG</sequence>
<evidence type="ECO:0000256" key="1">
    <source>
        <dbReference type="SAM" id="MobiDB-lite"/>
    </source>
</evidence>
<organism evidence="3">
    <name type="scientific">Alexandrium monilatum</name>
    <dbReference type="NCBI Taxonomy" id="311494"/>
    <lineage>
        <taxon>Eukaryota</taxon>
        <taxon>Sar</taxon>
        <taxon>Alveolata</taxon>
        <taxon>Dinophyceae</taxon>
        <taxon>Gonyaulacales</taxon>
        <taxon>Pyrocystaceae</taxon>
        <taxon>Alexandrium</taxon>
    </lineage>
</organism>